<dbReference type="EMBL" id="JAAOAR010000448">
    <property type="protein sequence ID" value="KAF5582063.1"/>
    <property type="molecule type" value="Genomic_DNA"/>
</dbReference>
<proteinExistence type="predicted"/>
<dbReference type="AlphaFoldDB" id="A0A8H5L079"/>
<dbReference type="InterPro" id="IPR000120">
    <property type="entry name" value="Amidase"/>
</dbReference>
<organism evidence="2 3">
    <name type="scientific">Fusarium pseudoanthophilum</name>
    <dbReference type="NCBI Taxonomy" id="48495"/>
    <lineage>
        <taxon>Eukaryota</taxon>
        <taxon>Fungi</taxon>
        <taxon>Dikarya</taxon>
        <taxon>Ascomycota</taxon>
        <taxon>Pezizomycotina</taxon>
        <taxon>Sordariomycetes</taxon>
        <taxon>Hypocreomycetidae</taxon>
        <taxon>Hypocreales</taxon>
        <taxon>Nectriaceae</taxon>
        <taxon>Fusarium</taxon>
        <taxon>Fusarium fujikuroi species complex</taxon>
    </lineage>
</organism>
<dbReference type="InterPro" id="IPR036928">
    <property type="entry name" value="AS_sf"/>
</dbReference>
<name>A0A8H5L079_9HYPO</name>
<reference evidence="2 3" key="1">
    <citation type="submission" date="2020-05" db="EMBL/GenBank/DDBJ databases">
        <title>Identification and distribution of gene clusters putatively required for synthesis of sphingolipid metabolism inhibitors in phylogenetically diverse species of the filamentous fungus Fusarium.</title>
        <authorList>
            <person name="Kim H.-S."/>
            <person name="Busman M."/>
            <person name="Brown D.W."/>
            <person name="Divon H."/>
            <person name="Uhlig S."/>
            <person name="Proctor R.H."/>
        </authorList>
    </citation>
    <scope>NUCLEOTIDE SEQUENCE [LARGE SCALE GENOMIC DNA]</scope>
    <source>
        <strain evidence="2 3">NRRL 25211</strain>
    </source>
</reference>
<evidence type="ECO:0000259" key="1">
    <source>
        <dbReference type="Pfam" id="PF01425"/>
    </source>
</evidence>
<dbReference type="SUPFAM" id="SSF75304">
    <property type="entry name" value="Amidase signature (AS) enzymes"/>
    <property type="match status" value="1"/>
</dbReference>
<sequence length="454" mass="49470">MNSPPYKWTATRALELLRNDSISVEAYAQSLLGRIQERDRTIKAWAHLDPELVLSQARLLDKIPIENRGPLHGLAIGIKDIMDTKEYGSRIYDGHQPSADSHAVATLRAAGALIFGKTTTTEFAVANYGPWTANPHNPKHTPGGSSSGSAAAVADFQVPLSLGSQTGGSVIRPASYTGVFAMKPTFGAISTEGQKPCAPSFDTIGFFARSIEDLRLLADVFGLKDDEAPKETSLDQISVAVIKTPFWSSAGYGTESAMDNSISVLERNKVKVEEVSFPAEVSDSKVLGRIQDVIIQSEARVSLLPEYRLSKAKLGYEVRDIVKNKSNITQEELRDAYDEYAKMRVIINDLAKKYDVILAPSAVDHAPVGLDDMGSPIFNTLWTGFHMPVINIPSSSGAWGMPIGVSLVAPRFQDQQLLQTGKAISEILMADGTRRSQDAEGLWKRSWDTDCISE</sequence>
<comment type="caution">
    <text evidence="2">The sequence shown here is derived from an EMBL/GenBank/DDBJ whole genome shotgun (WGS) entry which is preliminary data.</text>
</comment>
<evidence type="ECO:0000313" key="3">
    <source>
        <dbReference type="Proteomes" id="UP000544095"/>
    </source>
</evidence>
<keyword evidence="3" id="KW-1185">Reference proteome</keyword>
<protein>
    <submittedName>
        <fullName evidence="2">Amidase</fullName>
    </submittedName>
</protein>
<accession>A0A8H5L079</accession>
<feature type="domain" description="Amidase" evidence="1">
    <location>
        <begin position="29"/>
        <end position="418"/>
    </location>
</feature>
<gene>
    <name evidence="2" type="ORF">FPANT_8667</name>
</gene>
<dbReference type="Pfam" id="PF01425">
    <property type="entry name" value="Amidase"/>
    <property type="match status" value="1"/>
</dbReference>
<evidence type="ECO:0000313" key="2">
    <source>
        <dbReference type="EMBL" id="KAF5582063.1"/>
    </source>
</evidence>
<dbReference type="Proteomes" id="UP000544095">
    <property type="component" value="Unassembled WGS sequence"/>
</dbReference>
<dbReference type="InterPro" id="IPR023631">
    <property type="entry name" value="Amidase_dom"/>
</dbReference>
<dbReference type="Gene3D" id="3.90.1300.10">
    <property type="entry name" value="Amidase signature (AS) domain"/>
    <property type="match status" value="1"/>
</dbReference>
<dbReference type="PANTHER" id="PTHR11895">
    <property type="entry name" value="TRANSAMIDASE"/>
    <property type="match status" value="1"/>
</dbReference>
<dbReference type="GO" id="GO:0003824">
    <property type="term" value="F:catalytic activity"/>
    <property type="evidence" value="ECO:0007669"/>
    <property type="project" value="InterPro"/>
</dbReference>
<dbReference type="PANTHER" id="PTHR11895:SF151">
    <property type="entry name" value="GLUTAMYL-TRNA(GLN) AMIDOTRANSFERASE SUBUNIT A"/>
    <property type="match status" value="1"/>
</dbReference>